<dbReference type="AlphaFoldDB" id="D8RAX1"/>
<evidence type="ECO:0000256" key="13">
    <source>
        <dbReference type="RuleBase" id="RU000304"/>
    </source>
</evidence>
<dbReference type="Gene3D" id="3.30.200.20">
    <property type="entry name" value="Phosphorylase Kinase, domain 1"/>
    <property type="match status" value="1"/>
</dbReference>
<keyword evidence="7" id="KW-0418">Kinase</keyword>
<dbReference type="HOGENOM" id="CLU_000288_21_4_1"/>
<dbReference type="InterPro" id="IPR008271">
    <property type="entry name" value="Ser/Thr_kinase_AS"/>
</dbReference>
<evidence type="ECO:0000313" key="16">
    <source>
        <dbReference type="EMBL" id="EFJ28744.1"/>
    </source>
</evidence>
<keyword evidence="9" id="KW-1133">Transmembrane helix</keyword>
<gene>
    <name evidence="17" type="ORF">SELMODRAFT_89809</name>
    <name evidence="16" type="ORF">SELMODRAFT_93241</name>
</gene>
<dbReference type="PANTHER" id="PTHR46008">
    <property type="entry name" value="LEAF RUST 10 DISEASE-RESISTANCE LOCUS RECEPTOR-LIKE PROTEIN KINASE-LIKE 1.4"/>
    <property type="match status" value="1"/>
</dbReference>
<dbReference type="FunFam" id="1.10.510.10:FF:000161">
    <property type="entry name" value="Wall-associated receptor kinase-like 20"/>
    <property type="match status" value="1"/>
</dbReference>
<dbReference type="GO" id="GO:0005524">
    <property type="term" value="F:ATP binding"/>
    <property type="evidence" value="ECO:0007669"/>
    <property type="project" value="UniProtKB-UniRule"/>
</dbReference>
<evidence type="ECO:0000256" key="10">
    <source>
        <dbReference type="ARBA" id="ARBA00023136"/>
    </source>
</evidence>
<keyword evidence="18" id="KW-1185">Reference proteome</keyword>
<dbReference type="EMBL" id="GL377575">
    <property type="protein sequence ID" value="EFJ30702.1"/>
    <property type="molecule type" value="Genomic_DNA"/>
</dbReference>
<dbReference type="FunCoup" id="D8RAX1">
    <property type="interactions" value="481"/>
</dbReference>
<evidence type="ECO:0000256" key="1">
    <source>
        <dbReference type="ARBA" id="ARBA00004167"/>
    </source>
</evidence>
<dbReference type="STRING" id="88036.D8RAX1"/>
<keyword evidence="5" id="KW-0732">Signal</keyword>
<dbReference type="EMBL" id="GL377579">
    <property type="protein sequence ID" value="EFJ28744.1"/>
    <property type="molecule type" value="Genomic_DNA"/>
</dbReference>
<evidence type="ECO:0000256" key="11">
    <source>
        <dbReference type="ARBA" id="ARBA00023180"/>
    </source>
</evidence>
<dbReference type="Proteomes" id="UP000001514">
    <property type="component" value="Unassembled WGS sequence"/>
</dbReference>
<dbReference type="FunFam" id="3.30.200.20:FF:000162">
    <property type="entry name" value="Adenine nucleotide alpha hydrolase-like domain kinase"/>
    <property type="match status" value="1"/>
</dbReference>
<sequence>SSRFSYRELQEATNNFSEDGRLGDGGFGTVYKGKLRDGRLVAVKKLNPWNAQGKYQFDNEVTILSRVTHPHLVRLYGCCIEQELLLVYEFVAHGTLADHLYDNPRDYLGWDARLTVAVQCAEALAFLHTNVCYHRDVKSTNILLDERYHCKVGDFGLSRLVPSLELTHITTAPQGTPGYLDPDYHQSYQLTDKSDVYSLGVVLMELVSSQRAVDMARERKEINLAALAVSRIQCGELDKLVDPRLGAGEDSVRQRMVECVAELGFECLATEKEDRPCMKDVAARLRAIEEEGKQRYLEQMVAIRKVEVVDDDKKHTRSSPTSVQMQWPSNSTSPNDSSSSM</sequence>
<evidence type="ECO:0000256" key="7">
    <source>
        <dbReference type="ARBA" id="ARBA00022777"/>
    </source>
</evidence>
<keyword evidence="4" id="KW-0812">Transmembrane</keyword>
<evidence type="ECO:0000256" key="5">
    <source>
        <dbReference type="ARBA" id="ARBA00022729"/>
    </source>
</evidence>
<evidence type="ECO:0000256" key="8">
    <source>
        <dbReference type="ARBA" id="ARBA00022840"/>
    </source>
</evidence>
<dbReference type="PANTHER" id="PTHR46008:SF2">
    <property type="entry name" value="LEAF RUST 10 DISEASE-RESISTANCE LOCUS RECEPTOR-LIKE PROTEIN KINASE-LIKE 1.4"/>
    <property type="match status" value="1"/>
</dbReference>
<evidence type="ECO:0000256" key="4">
    <source>
        <dbReference type="ARBA" id="ARBA00022692"/>
    </source>
</evidence>
<keyword evidence="11" id="KW-0325">Glycoprotein</keyword>
<keyword evidence="8 12" id="KW-0067">ATP-binding</keyword>
<dbReference type="PROSITE" id="PS00108">
    <property type="entry name" value="PROTEIN_KINASE_ST"/>
    <property type="match status" value="1"/>
</dbReference>
<evidence type="ECO:0000259" key="15">
    <source>
        <dbReference type="PROSITE" id="PS50011"/>
    </source>
</evidence>
<dbReference type="Gramene" id="EFJ30702">
    <property type="protein sequence ID" value="EFJ30702"/>
    <property type="gene ID" value="SELMODRAFT_89809"/>
</dbReference>
<feature type="binding site" evidence="12">
    <location>
        <position position="45"/>
    </location>
    <ligand>
        <name>ATP</name>
        <dbReference type="ChEBI" id="CHEBI:30616"/>
    </ligand>
</feature>
<keyword evidence="6 12" id="KW-0547">Nucleotide-binding</keyword>
<keyword evidence="2 13" id="KW-0723">Serine/threonine-protein kinase</keyword>
<dbReference type="CDD" id="cd14066">
    <property type="entry name" value="STKc_IRAK"/>
    <property type="match status" value="1"/>
</dbReference>
<comment type="subcellular location">
    <subcellularLocation>
        <location evidence="1">Membrane</location>
        <topology evidence="1">Single-pass membrane protein</topology>
    </subcellularLocation>
</comment>
<evidence type="ECO:0000256" key="3">
    <source>
        <dbReference type="ARBA" id="ARBA00022679"/>
    </source>
</evidence>
<dbReference type="Gene3D" id="1.10.510.10">
    <property type="entry name" value="Transferase(Phosphotransferase) domain 1"/>
    <property type="match status" value="1"/>
</dbReference>
<dbReference type="OMA" id="DERYHCK"/>
<evidence type="ECO:0000256" key="6">
    <source>
        <dbReference type="ARBA" id="ARBA00022741"/>
    </source>
</evidence>
<feature type="domain" description="Protein kinase" evidence="15">
    <location>
        <begin position="16"/>
        <end position="297"/>
    </location>
</feature>
<dbReference type="KEGG" id="smo:SELMODRAFT_93241"/>
<evidence type="ECO:0000256" key="14">
    <source>
        <dbReference type="SAM" id="MobiDB-lite"/>
    </source>
</evidence>
<dbReference type="PROSITE" id="PS00107">
    <property type="entry name" value="PROTEIN_KINASE_ATP"/>
    <property type="match status" value="1"/>
</dbReference>
<dbReference type="eggNOG" id="KOG1187">
    <property type="taxonomic scope" value="Eukaryota"/>
</dbReference>
<feature type="compositionally biased region" description="Low complexity" evidence="14">
    <location>
        <begin position="328"/>
        <end position="341"/>
    </location>
</feature>
<organism evidence="18">
    <name type="scientific">Selaginella moellendorffii</name>
    <name type="common">Spikemoss</name>
    <dbReference type="NCBI Taxonomy" id="88036"/>
    <lineage>
        <taxon>Eukaryota</taxon>
        <taxon>Viridiplantae</taxon>
        <taxon>Streptophyta</taxon>
        <taxon>Embryophyta</taxon>
        <taxon>Tracheophyta</taxon>
        <taxon>Lycopodiopsida</taxon>
        <taxon>Selaginellales</taxon>
        <taxon>Selaginellaceae</taxon>
        <taxon>Selaginella</taxon>
    </lineage>
</organism>
<dbReference type="KEGG" id="smo:SELMODRAFT_89809"/>
<dbReference type="InterPro" id="IPR017441">
    <property type="entry name" value="Protein_kinase_ATP_BS"/>
</dbReference>
<feature type="compositionally biased region" description="Polar residues" evidence="14">
    <location>
        <begin position="318"/>
        <end position="327"/>
    </location>
</feature>
<dbReference type="InterPro" id="IPR011009">
    <property type="entry name" value="Kinase-like_dom_sf"/>
</dbReference>
<evidence type="ECO:0000313" key="18">
    <source>
        <dbReference type="Proteomes" id="UP000001514"/>
    </source>
</evidence>
<accession>D8RAX1</accession>
<reference evidence="17 18" key="1">
    <citation type="journal article" date="2011" name="Science">
        <title>The Selaginella genome identifies genetic changes associated with the evolution of vascular plants.</title>
        <authorList>
            <person name="Banks J.A."/>
            <person name="Nishiyama T."/>
            <person name="Hasebe M."/>
            <person name="Bowman J.L."/>
            <person name="Gribskov M."/>
            <person name="dePamphilis C."/>
            <person name="Albert V.A."/>
            <person name="Aono N."/>
            <person name="Aoyama T."/>
            <person name="Ambrose B.A."/>
            <person name="Ashton N.W."/>
            <person name="Axtell M.J."/>
            <person name="Barker E."/>
            <person name="Barker M.S."/>
            <person name="Bennetzen J.L."/>
            <person name="Bonawitz N.D."/>
            <person name="Chapple C."/>
            <person name="Cheng C."/>
            <person name="Correa L.G."/>
            <person name="Dacre M."/>
            <person name="DeBarry J."/>
            <person name="Dreyer I."/>
            <person name="Elias M."/>
            <person name="Engstrom E.M."/>
            <person name="Estelle M."/>
            <person name="Feng L."/>
            <person name="Finet C."/>
            <person name="Floyd S.K."/>
            <person name="Frommer W.B."/>
            <person name="Fujita T."/>
            <person name="Gramzow L."/>
            <person name="Gutensohn M."/>
            <person name="Harholt J."/>
            <person name="Hattori M."/>
            <person name="Heyl A."/>
            <person name="Hirai T."/>
            <person name="Hiwatashi Y."/>
            <person name="Ishikawa M."/>
            <person name="Iwata M."/>
            <person name="Karol K.G."/>
            <person name="Koehler B."/>
            <person name="Kolukisaoglu U."/>
            <person name="Kubo M."/>
            <person name="Kurata T."/>
            <person name="Lalonde S."/>
            <person name="Li K."/>
            <person name="Li Y."/>
            <person name="Litt A."/>
            <person name="Lyons E."/>
            <person name="Manning G."/>
            <person name="Maruyama T."/>
            <person name="Michael T.P."/>
            <person name="Mikami K."/>
            <person name="Miyazaki S."/>
            <person name="Morinaga S."/>
            <person name="Murata T."/>
            <person name="Mueller-Roeber B."/>
            <person name="Nelson D.R."/>
            <person name="Obara M."/>
            <person name="Oguri Y."/>
            <person name="Olmstead R.G."/>
            <person name="Onodera N."/>
            <person name="Petersen B.L."/>
            <person name="Pils B."/>
            <person name="Prigge M."/>
            <person name="Rensing S.A."/>
            <person name="Riano-Pachon D.M."/>
            <person name="Roberts A.W."/>
            <person name="Sato Y."/>
            <person name="Scheller H.V."/>
            <person name="Schulz B."/>
            <person name="Schulz C."/>
            <person name="Shakirov E.V."/>
            <person name="Shibagaki N."/>
            <person name="Shinohara N."/>
            <person name="Shippen D.E."/>
            <person name="Soerensen I."/>
            <person name="Sotooka R."/>
            <person name="Sugimoto N."/>
            <person name="Sugita M."/>
            <person name="Sumikawa N."/>
            <person name="Tanurdzic M."/>
            <person name="Theissen G."/>
            <person name="Ulvskov P."/>
            <person name="Wakazuki S."/>
            <person name="Weng J.K."/>
            <person name="Willats W.W."/>
            <person name="Wipf D."/>
            <person name="Wolf P.G."/>
            <person name="Yang L."/>
            <person name="Zimmer A.D."/>
            <person name="Zhu Q."/>
            <person name="Mitros T."/>
            <person name="Hellsten U."/>
            <person name="Loque D."/>
            <person name="Otillar R."/>
            <person name="Salamov A."/>
            <person name="Schmutz J."/>
            <person name="Shapiro H."/>
            <person name="Lindquist E."/>
            <person name="Lucas S."/>
            <person name="Rokhsar D."/>
            <person name="Grigoriev I.V."/>
        </authorList>
    </citation>
    <scope>NUCLEOTIDE SEQUENCE [LARGE SCALE GENOMIC DNA]</scope>
</reference>
<dbReference type="PROSITE" id="PS50011">
    <property type="entry name" value="PROTEIN_KINASE_DOM"/>
    <property type="match status" value="1"/>
</dbReference>
<dbReference type="GO" id="GO:0004674">
    <property type="term" value="F:protein serine/threonine kinase activity"/>
    <property type="evidence" value="ECO:0007669"/>
    <property type="project" value="UniProtKB-KW"/>
</dbReference>
<feature type="non-terminal residue" evidence="17">
    <location>
        <position position="1"/>
    </location>
</feature>
<protein>
    <recommendedName>
        <fullName evidence="15">Protein kinase domain-containing protein</fullName>
    </recommendedName>
</protein>
<feature type="region of interest" description="Disordered" evidence="14">
    <location>
        <begin position="309"/>
        <end position="341"/>
    </location>
</feature>
<name>D8RAX1_SELML</name>
<dbReference type="InterPro" id="IPR000719">
    <property type="entry name" value="Prot_kinase_dom"/>
</dbReference>
<dbReference type="InterPro" id="IPR001245">
    <property type="entry name" value="Ser-Thr/Tyr_kinase_cat_dom"/>
</dbReference>
<dbReference type="SUPFAM" id="SSF56112">
    <property type="entry name" value="Protein kinase-like (PK-like)"/>
    <property type="match status" value="1"/>
</dbReference>
<evidence type="ECO:0000256" key="9">
    <source>
        <dbReference type="ARBA" id="ARBA00022989"/>
    </source>
</evidence>
<dbReference type="InParanoid" id="D8RAX1"/>
<keyword evidence="10" id="KW-0472">Membrane</keyword>
<dbReference type="PIRSF" id="PIRSF000654">
    <property type="entry name" value="Integrin-linked_kinase"/>
    <property type="match status" value="1"/>
</dbReference>
<dbReference type="Gramene" id="EFJ28744">
    <property type="protein sequence ID" value="EFJ28744"/>
    <property type="gene ID" value="SELMODRAFT_93241"/>
</dbReference>
<evidence type="ECO:0000313" key="17">
    <source>
        <dbReference type="EMBL" id="EFJ30702.1"/>
    </source>
</evidence>
<dbReference type="SMART" id="SM00220">
    <property type="entry name" value="S_TKc"/>
    <property type="match status" value="1"/>
</dbReference>
<proteinExistence type="inferred from homology"/>
<dbReference type="OrthoDB" id="4062651at2759"/>
<evidence type="ECO:0000256" key="12">
    <source>
        <dbReference type="PROSITE-ProRule" id="PRU10141"/>
    </source>
</evidence>
<keyword evidence="3" id="KW-0808">Transferase</keyword>
<evidence type="ECO:0000256" key="2">
    <source>
        <dbReference type="ARBA" id="ARBA00022527"/>
    </source>
</evidence>
<comment type="similarity">
    <text evidence="13">Belongs to the protein kinase superfamily.</text>
</comment>
<dbReference type="Pfam" id="PF07714">
    <property type="entry name" value="PK_Tyr_Ser-Thr"/>
    <property type="match status" value="1"/>
</dbReference>
<dbReference type="GO" id="GO:0016020">
    <property type="term" value="C:membrane"/>
    <property type="evidence" value="ECO:0007669"/>
    <property type="project" value="UniProtKB-SubCell"/>
</dbReference>